<sequence>HPERAHHPFLVENHGLRFGGADSHPSRFTLGCKLLQYMTGTRDLASTLQLRTAASTMEAENMVHSDSMSPASLGICEKLFRRSVQLPPLPADPTHHQVVIFTRVSKTYGRRSDETTTKLIIDFQPRDVLVPRALMDTLMLMNMVFVMDKL</sequence>
<reference evidence="1" key="1">
    <citation type="submission" date="2022-04" db="EMBL/GenBank/DDBJ databases">
        <title>Jade perch genome.</title>
        <authorList>
            <person name="Chao B."/>
        </authorList>
    </citation>
    <scope>NUCLEOTIDE SEQUENCE</scope>
    <source>
        <strain evidence="1">CB-2022</strain>
    </source>
</reference>
<dbReference type="EMBL" id="CM041531">
    <property type="protein sequence ID" value="KAI3377223.1"/>
    <property type="molecule type" value="Genomic_DNA"/>
</dbReference>
<name>A0ACB8XAR2_9TELE</name>
<organism evidence="1 2">
    <name type="scientific">Scortum barcoo</name>
    <name type="common">barcoo grunter</name>
    <dbReference type="NCBI Taxonomy" id="214431"/>
    <lineage>
        <taxon>Eukaryota</taxon>
        <taxon>Metazoa</taxon>
        <taxon>Chordata</taxon>
        <taxon>Craniata</taxon>
        <taxon>Vertebrata</taxon>
        <taxon>Euteleostomi</taxon>
        <taxon>Actinopterygii</taxon>
        <taxon>Neopterygii</taxon>
        <taxon>Teleostei</taxon>
        <taxon>Neoteleostei</taxon>
        <taxon>Acanthomorphata</taxon>
        <taxon>Eupercaria</taxon>
        <taxon>Centrarchiformes</taxon>
        <taxon>Terapontoidei</taxon>
        <taxon>Terapontidae</taxon>
        <taxon>Scortum</taxon>
    </lineage>
</organism>
<evidence type="ECO:0000313" key="2">
    <source>
        <dbReference type="Proteomes" id="UP000831701"/>
    </source>
</evidence>
<evidence type="ECO:0000313" key="1">
    <source>
        <dbReference type="EMBL" id="KAI3377223.1"/>
    </source>
</evidence>
<protein>
    <submittedName>
        <fullName evidence="1">Uncharacterized protein</fullName>
    </submittedName>
</protein>
<proteinExistence type="predicted"/>
<comment type="caution">
    <text evidence="1">The sequence shown here is derived from an EMBL/GenBank/DDBJ whole genome shotgun (WGS) entry which is preliminary data.</text>
</comment>
<dbReference type="Proteomes" id="UP000831701">
    <property type="component" value="Chromosome 1"/>
</dbReference>
<gene>
    <name evidence="1" type="ORF">L3Q82_009141</name>
</gene>
<feature type="non-terminal residue" evidence="1">
    <location>
        <position position="1"/>
    </location>
</feature>
<accession>A0ACB8XAR2</accession>
<keyword evidence="2" id="KW-1185">Reference proteome</keyword>